<evidence type="ECO:0000313" key="2">
    <source>
        <dbReference type="EMBL" id="QQN57483.1"/>
    </source>
</evidence>
<dbReference type="AlphaFoldDB" id="A0A7T7UWG5"/>
<dbReference type="Proteomes" id="UP000595426">
    <property type="component" value="Chromosome"/>
</dbReference>
<dbReference type="RefSeq" id="WP_034871301.1">
    <property type="nucleotide sequence ID" value="NZ_CP067018.1"/>
</dbReference>
<evidence type="ECO:0000313" key="3">
    <source>
        <dbReference type="Proteomes" id="UP000595426"/>
    </source>
</evidence>
<evidence type="ECO:0000256" key="1">
    <source>
        <dbReference type="SAM" id="MobiDB-lite"/>
    </source>
</evidence>
<protein>
    <submittedName>
        <fullName evidence="2">Uncharacterized protein</fullName>
    </submittedName>
</protein>
<proteinExistence type="predicted"/>
<name>A0A7T7UWG5_9FLAO</name>
<dbReference type="PROSITE" id="PS51257">
    <property type="entry name" value="PROKAR_LIPOPROTEIN"/>
    <property type="match status" value="1"/>
</dbReference>
<organism evidence="2 3">
    <name type="scientific">Elizabethkingia bruuniana</name>
    <dbReference type="NCBI Taxonomy" id="1756149"/>
    <lineage>
        <taxon>Bacteria</taxon>
        <taxon>Pseudomonadati</taxon>
        <taxon>Bacteroidota</taxon>
        <taxon>Flavobacteriia</taxon>
        <taxon>Flavobacteriales</taxon>
        <taxon>Weeksellaceae</taxon>
        <taxon>Elizabethkingia</taxon>
    </lineage>
</organism>
<dbReference type="EMBL" id="CP067018">
    <property type="protein sequence ID" value="QQN57483.1"/>
    <property type="molecule type" value="Genomic_DNA"/>
</dbReference>
<accession>A0A7T7UWG5</accession>
<keyword evidence="3" id="KW-1185">Reference proteome</keyword>
<reference evidence="2 3" key="1">
    <citation type="submission" date="2020-12" db="EMBL/GenBank/DDBJ databases">
        <title>FDA dAtabase for Regulatory Grade micrObial Sequences (FDA-ARGOS): Supporting development and validation of Infectious Disease Dx tests.</title>
        <authorList>
            <person name="Kerrigan L."/>
            <person name="Long C."/>
            <person name="Tallon L."/>
            <person name="Sadzewicz L."/>
            <person name="Zhao X."/>
            <person name="Boylan J."/>
            <person name="Ott S."/>
            <person name="Bowen H."/>
            <person name="Vavikolanu K."/>
            <person name="Mehta A."/>
            <person name="Aluvathingal J."/>
            <person name="Nadendla S."/>
            <person name="Yan Y."/>
            <person name="Sichtig H."/>
        </authorList>
    </citation>
    <scope>NUCLEOTIDE SEQUENCE [LARGE SCALE GENOMIC DNA]</scope>
    <source>
        <strain evidence="2 3">FDAARGOS_1031</strain>
    </source>
</reference>
<sequence length="89" mass="9505">MKKTQLIVSILGLFSVVACTSDRDQDVINTSKVNSSASVSVKSIRPLSDTLKINQSHGITTKAESDGEVTAPNDQSEIIPPGEVRPPKK</sequence>
<gene>
    <name evidence="2" type="ORF">I6H88_13625</name>
</gene>
<feature type="region of interest" description="Disordered" evidence="1">
    <location>
        <begin position="57"/>
        <end position="89"/>
    </location>
</feature>